<accession>A0A0R1XT26</accession>
<dbReference type="eggNOG" id="COG1174">
    <property type="taxonomic scope" value="Bacteria"/>
</dbReference>
<evidence type="ECO:0000259" key="9">
    <source>
        <dbReference type="PROSITE" id="PS50928"/>
    </source>
</evidence>
<keyword evidence="11" id="KW-1185">Reference proteome</keyword>
<dbReference type="GO" id="GO:0031460">
    <property type="term" value="P:glycine betaine transport"/>
    <property type="evidence" value="ECO:0007669"/>
    <property type="project" value="TreeGrafter"/>
</dbReference>
<feature type="transmembrane region" description="Helical" evidence="8">
    <location>
        <begin position="83"/>
        <end position="101"/>
    </location>
</feature>
<comment type="similarity">
    <text evidence="7">In the N-terminal section; belongs to the binding-protein-dependent transport system permease family.</text>
</comment>
<dbReference type="InterPro" id="IPR000515">
    <property type="entry name" value="MetI-like"/>
</dbReference>
<keyword evidence="4 8" id="KW-1133">Transmembrane helix</keyword>
<evidence type="ECO:0000256" key="3">
    <source>
        <dbReference type="ARBA" id="ARBA00022692"/>
    </source>
</evidence>
<dbReference type="SUPFAM" id="SSF161098">
    <property type="entry name" value="MetI-like"/>
    <property type="match status" value="1"/>
</dbReference>
<feature type="transmembrane region" description="Helical" evidence="8">
    <location>
        <begin position="54"/>
        <end position="77"/>
    </location>
</feature>
<dbReference type="InterPro" id="IPR051204">
    <property type="entry name" value="ABC_transp_perm/SBD"/>
</dbReference>
<dbReference type="STRING" id="1423734.FC83_GL000103"/>
<feature type="transmembrane region" description="Helical" evidence="8">
    <location>
        <begin position="27"/>
        <end position="47"/>
    </location>
</feature>
<gene>
    <name evidence="10" type="ORF">FC83_GL000103</name>
</gene>
<feature type="domain" description="ABC transmembrane type-1" evidence="9">
    <location>
        <begin position="23"/>
        <end position="204"/>
    </location>
</feature>
<comment type="caution">
    <text evidence="10">The sequence shown here is derived from an EMBL/GenBank/DDBJ whole genome shotgun (WGS) entry which is preliminary data.</text>
</comment>
<dbReference type="CDD" id="cd06261">
    <property type="entry name" value="TM_PBP2"/>
    <property type="match status" value="1"/>
</dbReference>
<dbReference type="Pfam" id="PF00528">
    <property type="entry name" value="BPD_transp_1"/>
    <property type="match status" value="1"/>
</dbReference>
<dbReference type="Proteomes" id="UP000051236">
    <property type="component" value="Unassembled WGS sequence"/>
</dbReference>
<dbReference type="InterPro" id="IPR007210">
    <property type="entry name" value="ABC_Gly_betaine_transp_sub-bd"/>
</dbReference>
<keyword evidence="5 8" id="KW-0472">Membrane</keyword>
<dbReference type="InterPro" id="IPR035906">
    <property type="entry name" value="MetI-like_sf"/>
</dbReference>
<evidence type="ECO:0000256" key="6">
    <source>
        <dbReference type="ARBA" id="ARBA00035642"/>
    </source>
</evidence>
<comment type="similarity">
    <text evidence="8">Belongs to the binding-protein-dependent transport system permease family.</text>
</comment>
<dbReference type="FunFam" id="1.10.3720.10:FF:000001">
    <property type="entry name" value="Glycine betaine ABC transporter, permease"/>
    <property type="match status" value="1"/>
</dbReference>
<proteinExistence type="inferred from homology"/>
<evidence type="ECO:0000256" key="4">
    <source>
        <dbReference type="ARBA" id="ARBA00022989"/>
    </source>
</evidence>
<dbReference type="GO" id="GO:0043190">
    <property type="term" value="C:ATP-binding cassette (ABC) transporter complex"/>
    <property type="evidence" value="ECO:0007669"/>
    <property type="project" value="InterPro"/>
</dbReference>
<protein>
    <submittedName>
        <fullName evidence="10">Glycine betaine carnitine choline ABC superfamily ATP binding cassette transporter</fullName>
    </submittedName>
</protein>
<keyword evidence="3 8" id="KW-0812">Transmembrane</keyword>
<dbReference type="CDD" id="cd13610">
    <property type="entry name" value="PBP2_ChoS"/>
    <property type="match status" value="1"/>
</dbReference>
<dbReference type="PATRIC" id="fig|1423734.3.peg.102"/>
<dbReference type="PANTHER" id="PTHR30177">
    <property type="entry name" value="GLYCINE BETAINE/L-PROLINE TRANSPORT SYSTEM PERMEASE PROTEIN PROW"/>
    <property type="match status" value="1"/>
</dbReference>
<comment type="similarity">
    <text evidence="6">In the C-terminal section; belongs to the OsmX family.</text>
</comment>
<dbReference type="GO" id="GO:0022857">
    <property type="term" value="F:transmembrane transporter activity"/>
    <property type="evidence" value="ECO:0007669"/>
    <property type="project" value="InterPro"/>
</dbReference>
<evidence type="ECO:0000256" key="2">
    <source>
        <dbReference type="ARBA" id="ARBA00022448"/>
    </source>
</evidence>
<dbReference type="Gene3D" id="3.40.190.10">
    <property type="entry name" value="Periplasmic binding protein-like II"/>
    <property type="match status" value="1"/>
</dbReference>
<feature type="transmembrane region" description="Helical" evidence="8">
    <location>
        <begin position="214"/>
        <end position="234"/>
    </location>
</feature>
<dbReference type="PROSITE" id="PS50928">
    <property type="entry name" value="ABC_TM1"/>
    <property type="match status" value="1"/>
</dbReference>
<dbReference type="Pfam" id="PF04069">
    <property type="entry name" value="OpuAC"/>
    <property type="match status" value="1"/>
</dbReference>
<name>A0A0R1XT26_9LACO</name>
<feature type="transmembrane region" description="Helical" evidence="8">
    <location>
        <begin position="149"/>
        <end position="176"/>
    </location>
</feature>
<reference evidence="10 11" key="1">
    <citation type="journal article" date="2015" name="Genome Announc.">
        <title>Expanding the biotechnology potential of lactobacilli through comparative genomics of 213 strains and associated genera.</title>
        <authorList>
            <person name="Sun Z."/>
            <person name="Harris H.M."/>
            <person name="McCann A."/>
            <person name="Guo C."/>
            <person name="Argimon S."/>
            <person name="Zhang W."/>
            <person name="Yang X."/>
            <person name="Jeffery I.B."/>
            <person name="Cooney J.C."/>
            <person name="Kagawa T.F."/>
            <person name="Liu W."/>
            <person name="Song Y."/>
            <person name="Salvetti E."/>
            <person name="Wrobel A."/>
            <person name="Rasinkangas P."/>
            <person name="Parkhill J."/>
            <person name="Rea M.C."/>
            <person name="O'Sullivan O."/>
            <person name="Ritari J."/>
            <person name="Douillard F.P."/>
            <person name="Paul Ross R."/>
            <person name="Yang R."/>
            <person name="Briner A.E."/>
            <person name="Felis G.E."/>
            <person name="de Vos W.M."/>
            <person name="Barrangou R."/>
            <person name="Klaenhammer T.R."/>
            <person name="Caufield P.W."/>
            <person name="Cui Y."/>
            <person name="Zhang H."/>
            <person name="O'Toole P.W."/>
        </authorList>
    </citation>
    <scope>NUCLEOTIDE SEQUENCE [LARGE SCALE GENOMIC DNA]</scope>
    <source>
        <strain evidence="10 11">DSM 18527</strain>
    </source>
</reference>
<dbReference type="Gene3D" id="1.10.3720.10">
    <property type="entry name" value="MetI-like"/>
    <property type="match status" value="1"/>
</dbReference>
<evidence type="ECO:0000313" key="10">
    <source>
        <dbReference type="EMBL" id="KRM32909.1"/>
    </source>
</evidence>
<dbReference type="PANTHER" id="PTHR30177:SF4">
    <property type="entry name" value="OSMOPROTECTANT IMPORT PERMEASE PROTEIN OSMW"/>
    <property type="match status" value="1"/>
</dbReference>
<evidence type="ECO:0000256" key="8">
    <source>
        <dbReference type="RuleBase" id="RU363032"/>
    </source>
</evidence>
<dbReference type="SUPFAM" id="SSF53850">
    <property type="entry name" value="Periplasmic binding protein-like II"/>
    <property type="match status" value="1"/>
</dbReference>
<keyword evidence="2 8" id="KW-0813">Transport</keyword>
<dbReference type="AlphaFoldDB" id="A0A0R1XT26"/>
<feature type="transmembrane region" description="Helical" evidence="8">
    <location>
        <begin position="182"/>
        <end position="202"/>
    </location>
</feature>
<organism evidence="10 11">
    <name type="scientific">Agrilactobacillus composti DSM 18527 = JCM 14202</name>
    <dbReference type="NCBI Taxonomy" id="1423734"/>
    <lineage>
        <taxon>Bacteria</taxon>
        <taxon>Bacillati</taxon>
        <taxon>Bacillota</taxon>
        <taxon>Bacilli</taxon>
        <taxon>Lactobacillales</taxon>
        <taxon>Lactobacillaceae</taxon>
        <taxon>Agrilactobacillus</taxon>
    </lineage>
</organism>
<comment type="subcellular location">
    <subcellularLocation>
        <location evidence="8">Cell membrane</location>
        <topology evidence="8">Multi-pass membrane protein</topology>
    </subcellularLocation>
    <subcellularLocation>
        <location evidence="1">Membrane</location>
        <topology evidence="1">Multi-pass membrane protein</topology>
    </subcellularLocation>
</comment>
<evidence type="ECO:0000256" key="1">
    <source>
        <dbReference type="ARBA" id="ARBA00004141"/>
    </source>
</evidence>
<evidence type="ECO:0000256" key="5">
    <source>
        <dbReference type="ARBA" id="ARBA00023136"/>
    </source>
</evidence>
<dbReference type="EMBL" id="AZGA01000064">
    <property type="protein sequence ID" value="KRM32909.1"/>
    <property type="molecule type" value="Genomic_DNA"/>
</dbReference>
<dbReference type="eggNOG" id="COG1732">
    <property type="taxonomic scope" value="Bacteria"/>
</dbReference>
<dbReference type="InterPro" id="IPR058089">
    <property type="entry name" value="EgtUBC_SBD"/>
</dbReference>
<sequence length="514" mass="55607">MVLLSSTGFSHFFTANAKFFNALGQHIYLTLIALILAIIIAIPLAVFARNHPKFANVALSVTSILQTIPSLAVLGILIPLVGIGSTPAIIALVLYGILPIYSNTYTALTTIDPNLEEAAEVFGLTKWQRLHRIELPLAKANILTGVKTATVLIIGTATLAALIGAGGLGTFILLGIDRNDSSLTLIGAVGSALLAVGFSWIITQFGRLKAKGMLVATGGALVLLGVGLAAPKIYSATQPEKIVIAGKMGSEPEILINMYQDLILAQDKNVQVTLKPNFGKTSFLFSALKNKQIDIYPEFTGTVLEDLLPQSAQQLDNKSAGAIYQLARHQLAQKAQLAYLKPMAYNNTYTLVTTKAFAKAHQLRTISDLQQVQPPVHSGFDLEFMNRQDGYLGLAKKYQLTLHNTDLDPDLRYQALAAGQVQLTDGYATDAQIRQYHLVTLADNQQFFPIYQGAPLMTQAFAKQHPTIVGQLNRLAGKITAADMQTLNYQVTVEKISAAKVAKTYLQAHGLLRK</sequence>
<dbReference type="Gene3D" id="3.40.190.120">
    <property type="entry name" value="Osmoprotection protein (prox), domain 2"/>
    <property type="match status" value="1"/>
</dbReference>
<evidence type="ECO:0000256" key="7">
    <source>
        <dbReference type="ARBA" id="ARBA00035652"/>
    </source>
</evidence>
<evidence type="ECO:0000313" key="11">
    <source>
        <dbReference type="Proteomes" id="UP000051236"/>
    </source>
</evidence>